<dbReference type="Proteomes" id="UP000288805">
    <property type="component" value="Unassembled WGS sequence"/>
</dbReference>
<evidence type="ECO:0000313" key="3">
    <source>
        <dbReference type="Proteomes" id="UP000288805"/>
    </source>
</evidence>
<proteinExistence type="predicted"/>
<reference evidence="2 3" key="1">
    <citation type="journal article" date="2018" name="PLoS Genet.">
        <title>Population sequencing reveals clonal diversity and ancestral inbreeding in the grapevine cultivar Chardonnay.</title>
        <authorList>
            <person name="Roach M.J."/>
            <person name="Johnson D.L."/>
            <person name="Bohlmann J."/>
            <person name="van Vuuren H.J."/>
            <person name="Jones S.J."/>
            <person name="Pretorius I.S."/>
            <person name="Schmidt S.A."/>
            <person name="Borneman A.R."/>
        </authorList>
    </citation>
    <scope>NUCLEOTIDE SEQUENCE [LARGE SCALE GENOMIC DNA]</scope>
    <source>
        <strain evidence="3">cv. Chardonnay</strain>
        <tissue evidence="2">Leaf</tissue>
    </source>
</reference>
<name>A0A438I9W2_VITVI</name>
<evidence type="ECO:0000313" key="2">
    <source>
        <dbReference type="EMBL" id="RVW93491.1"/>
    </source>
</evidence>
<sequence>MFGSKRTLIRLQITVERRKTEDPRLAQGGEEVTGGRWKDCLEGCDRVSFRSPFPSPKAFRSTVSPSENPHRRRLFRRSHFPTPTIPSGAQGGDLQVFSKHRRENLIHVRFFSGGLNLTRQRVRARGALSGHALPPPASPNAPFRRPPVTSSPPEPCTCLRKCSSTFPVVSHLFSFTIWSLTAADPRFFFFQPRSEVVLGLSSVQTYFVLQISQGYEDHLVTQEADIPEADRVQWRKIDAQLCGFFYCQCQTTRHGLSTYIGQIASLKEEFLTVMSLTTIVLKGSRRKVVLEPEAQGASKARTLVK</sequence>
<accession>A0A438I9W2</accession>
<evidence type="ECO:0000256" key="1">
    <source>
        <dbReference type="SAM" id="MobiDB-lite"/>
    </source>
</evidence>
<protein>
    <submittedName>
        <fullName evidence="2">Uncharacterized protein</fullName>
    </submittedName>
</protein>
<dbReference type="AlphaFoldDB" id="A0A438I9W2"/>
<organism evidence="2 3">
    <name type="scientific">Vitis vinifera</name>
    <name type="common">Grape</name>
    <dbReference type="NCBI Taxonomy" id="29760"/>
    <lineage>
        <taxon>Eukaryota</taxon>
        <taxon>Viridiplantae</taxon>
        <taxon>Streptophyta</taxon>
        <taxon>Embryophyta</taxon>
        <taxon>Tracheophyta</taxon>
        <taxon>Spermatophyta</taxon>
        <taxon>Magnoliopsida</taxon>
        <taxon>eudicotyledons</taxon>
        <taxon>Gunneridae</taxon>
        <taxon>Pentapetalae</taxon>
        <taxon>rosids</taxon>
        <taxon>Vitales</taxon>
        <taxon>Vitaceae</taxon>
        <taxon>Viteae</taxon>
        <taxon>Vitis</taxon>
    </lineage>
</organism>
<comment type="caution">
    <text evidence="2">The sequence shown here is derived from an EMBL/GenBank/DDBJ whole genome shotgun (WGS) entry which is preliminary data.</text>
</comment>
<dbReference type="EMBL" id="QGNW01000129">
    <property type="protein sequence ID" value="RVW93491.1"/>
    <property type="molecule type" value="Genomic_DNA"/>
</dbReference>
<gene>
    <name evidence="2" type="ORF">CK203_035083</name>
</gene>
<feature type="region of interest" description="Disordered" evidence="1">
    <location>
        <begin position="128"/>
        <end position="149"/>
    </location>
</feature>